<evidence type="ECO:0000256" key="1">
    <source>
        <dbReference type="ARBA" id="ARBA00004123"/>
    </source>
</evidence>
<proteinExistence type="predicted"/>
<dbReference type="Proteomes" id="UP000710849">
    <property type="component" value="Unassembled WGS sequence"/>
</dbReference>
<keyword evidence="5" id="KW-1133">Transmembrane helix</keyword>
<dbReference type="CDD" id="cd12148">
    <property type="entry name" value="fungal_TF_MHR"/>
    <property type="match status" value="1"/>
</dbReference>
<evidence type="ECO:0000313" key="8">
    <source>
        <dbReference type="Proteomes" id="UP000710849"/>
    </source>
</evidence>
<dbReference type="GO" id="GO:0008270">
    <property type="term" value="F:zinc ion binding"/>
    <property type="evidence" value="ECO:0007669"/>
    <property type="project" value="InterPro"/>
</dbReference>
<dbReference type="CDD" id="cd00067">
    <property type="entry name" value="GAL4"/>
    <property type="match status" value="1"/>
</dbReference>
<dbReference type="GeneID" id="62144100"/>
<accession>A0A9P5IXV2</accession>
<protein>
    <recommendedName>
        <fullName evidence="6">Zn(2)-C6 fungal-type domain-containing protein</fullName>
    </recommendedName>
</protein>
<feature type="domain" description="Zn(2)-C6 fungal-type" evidence="6">
    <location>
        <begin position="22"/>
        <end position="54"/>
    </location>
</feature>
<dbReference type="InterPro" id="IPR001138">
    <property type="entry name" value="Zn2Cys6_DnaBD"/>
</dbReference>
<dbReference type="PROSITE" id="PS50048">
    <property type="entry name" value="ZN2_CY6_FUNGAL_2"/>
    <property type="match status" value="1"/>
</dbReference>
<feature type="region of interest" description="Disordered" evidence="4">
    <location>
        <begin position="95"/>
        <end position="159"/>
    </location>
</feature>
<dbReference type="Gene3D" id="4.10.240.10">
    <property type="entry name" value="Zn(2)-C6 fungal-type DNA-binding domain"/>
    <property type="match status" value="1"/>
</dbReference>
<evidence type="ECO:0000256" key="3">
    <source>
        <dbReference type="ARBA" id="ARBA00023242"/>
    </source>
</evidence>
<dbReference type="GO" id="GO:0005634">
    <property type="term" value="C:nucleus"/>
    <property type="evidence" value="ECO:0007669"/>
    <property type="project" value="UniProtKB-SubCell"/>
</dbReference>
<dbReference type="SMART" id="SM00066">
    <property type="entry name" value="GAL4"/>
    <property type="match status" value="1"/>
</dbReference>
<evidence type="ECO:0000256" key="2">
    <source>
        <dbReference type="ARBA" id="ARBA00022723"/>
    </source>
</evidence>
<dbReference type="AlphaFoldDB" id="A0A9P5IXV2"/>
<dbReference type="PANTHER" id="PTHR31001:SF40">
    <property type="entry name" value="ZN(II)2CYS6 TRANSCRIPTION FACTOR (EUROFUNG)"/>
    <property type="match status" value="1"/>
</dbReference>
<feature type="transmembrane region" description="Helical" evidence="5">
    <location>
        <begin position="548"/>
        <end position="569"/>
    </location>
</feature>
<dbReference type="GO" id="GO:0003677">
    <property type="term" value="F:DNA binding"/>
    <property type="evidence" value="ECO:0007669"/>
    <property type="project" value="InterPro"/>
</dbReference>
<keyword evidence="5" id="KW-0812">Transmembrane</keyword>
<sequence length="665" mass="74610">MEHSNQARIQTVRPHNVRQPVSCEPCRRRKIKCSRTRAPCETCRRRGCASSCFYTGSRDYTQYNNDSTFNKELLDRVASLEMQLEKYSEANIDASSNAIGKQKEDRDAQNTILSPPEEPTAATPQYNAMPESTSSRSMSSQLENSPPTPRNKGVLTALPNGNVHYSPQISQWNSVLVNTNLAIELPSLDDVDDSPPADVGFPFSASTSSISVDGLLSILPPTRQCTYLKDMYFSVLSPLFHILHDPTFHSQYQQFVENPASKSPSWLAILFVLLALAVKTLDDNDPILRDLGRGADSSADIRALILLVYAMNHNQEPTWTILDADARLGTTYHVAIALGCHVDPSILHLDLIQSEEHRRCWAGLMMLYTIQTTALGNTDSFWTCKNTVRFPADVNDTDITLTDIQTPSPGPTQMSYLLFKFQLYDLASAICRETFTSSIPSARTIKDLDAQICAAQELWDKRYASHSSQAPVPTHHVVHLHILYGYSHQLFLLLHRPFFAQSLQGLDLEAPNDSQVRCLASAEALLDIHRTLVETPANRPYMWYTRGLGSFHAFHAAVVLAVALLMPAYRAQYERFKEMLEGALARFVGMSARSRVCERGARILEFLLAMPSPNRIPIEVVQEQEWISTRLRGFATKLQAEKWLGPESMDWDGWGELMTDVVVVE</sequence>
<evidence type="ECO:0000259" key="6">
    <source>
        <dbReference type="PROSITE" id="PS50048"/>
    </source>
</evidence>
<dbReference type="SUPFAM" id="SSF57701">
    <property type="entry name" value="Zn2/Cys6 DNA-binding domain"/>
    <property type="match status" value="1"/>
</dbReference>
<dbReference type="PANTHER" id="PTHR31001">
    <property type="entry name" value="UNCHARACTERIZED TRANSCRIPTIONAL REGULATORY PROTEIN"/>
    <property type="match status" value="1"/>
</dbReference>
<comment type="caution">
    <text evidence="7">The sequence shown here is derived from an EMBL/GenBank/DDBJ whole genome shotgun (WGS) entry which is preliminary data.</text>
</comment>
<dbReference type="InterPro" id="IPR036864">
    <property type="entry name" value="Zn2-C6_fun-type_DNA-bd_sf"/>
</dbReference>
<keyword evidence="5" id="KW-0472">Membrane</keyword>
<dbReference type="InterPro" id="IPR050613">
    <property type="entry name" value="Sec_Metabolite_Reg"/>
</dbReference>
<dbReference type="Pfam" id="PF04082">
    <property type="entry name" value="Fungal_trans"/>
    <property type="match status" value="1"/>
</dbReference>
<keyword evidence="2" id="KW-0479">Metal-binding</keyword>
<dbReference type="Pfam" id="PF00172">
    <property type="entry name" value="Zn_clus"/>
    <property type="match status" value="1"/>
</dbReference>
<organism evidence="7 8">
    <name type="scientific">Botrytis byssoidea</name>
    <dbReference type="NCBI Taxonomy" id="139641"/>
    <lineage>
        <taxon>Eukaryota</taxon>
        <taxon>Fungi</taxon>
        <taxon>Dikarya</taxon>
        <taxon>Ascomycota</taxon>
        <taxon>Pezizomycotina</taxon>
        <taxon>Leotiomycetes</taxon>
        <taxon>Helotiales</taxon>
        <taxon>Sclerotiniaceae</taxon>
        <taxon>Botrytis</taxon>
    </lineage>
</organism>
<dbReference type="PROSITE" id="PS00463">
    <property type="entry name" value="ZN2_CY6_FUNGAL_1"/>
    <property type="match status" value="1"/>
</dbReference>
<gene>
    <name evidence="7" type="ORF">EAE97_000511</name>
</gene>
<keyword evidence="3" id="KW-0539">Nucleus</keyword>
<keyword evidence="8" id="KW-1185">Reference proteome</keyword>
<dbReference type="InterPro" id="IPR007219">
    <property type="entry name" value="XnlR_reg_dom"/>
</dbReference>
<dbReference type="EMBL" id="RCSW01000001">
    <property type="protein sequence ID" value="KAF7955252.1"/>
    <property type="molecule type" value="Genomic_DNA"/>
</dbReference>
<dbReference type="GO" id="GO:0006351">
    <property type="term" value="P:DNA-templated transcription"/>
    <property type="evidence" value="ECO:0007669"/>
    <property type="project" value="InterPro"/>
</dbReference>
<dbReference type="GO" id="GO:0000981">
    <property type="term" value="F:DNA-binding transcription factor activity, RNA polymerase II-specific"/>
    <property type="evidence" value="ECO:0007669"/>
    <property type="project" value="InterPro"/>
</dbReference>
<reference evidence="7 8" key="1">
    <citation type="journal article" date="2020" name="Genome Biol. Evol.">
        <title>Comparative genomics of Sclerotiniaceae.</title>
        <authorList>
            <person name="Valero Jimenez C.A."/>
            <person name="Steentjes M."/>
            <person name="Scholten O.E."/>
            <person name="Van Kan J.A.L."/>
        </authorList>
    </citation>
    <scope>NUCLEOTIDE SEQUENCE [LARGE SCALE GENOMIC DNA]</scope>
    <source>
        <strain evidence="7 8">MUCL 94</strain>
    </source>
</reference>
<comment type="subcellular location">
    <subcellularLocation>
        <location evidence="1">Nucleus</location>
    </subcellularLocation>
</comment>
<dbReference type="RefSeq" id="XP_038738382.1">
    <property type="nucleotide sequence ID" value="XM_038871021.1"/>
</dbReference>
<evidence type="ECO:0000313" key="7">
    <source>
        <dbReference type="EMBL" id="KAF7955252.1"/>
    </source>
</evidence>
<evidence type="ECO:0000256" key="4">
    <source>
        <dbReference type="SAM" id="MobiDB-lite"/>
    </source>
</evidence>
<name>A0A9P5IXV2_9HELO</name>
<evidence type="ECO:0000256" key="5">
    <source>
        <dbReference type="SAM" id="Phobius"/>
    </source>
</evidence>